<dbReference type="EMBL" id="SKBQ01000038">
    <property type="protein sequence ID" value="TPX12981.1"/>
    <property type="molecule type" value="Genomic_DNA"/>
</dbReference>
<dbReference type="RefSeq" id="XP_030994692.1">
    <property type="nucleotide sequence ID" value="XM_031141280.1"/>
</dbReference>
<proteinExistence type="predicted"/>
<organism evidence="2 3">
    <name type="scientific">Thyridium curvatum</name>
    <dbReference type="NCBI Taxonomy" id="1093900"/>
    <lineage>
        <taxon>Eukaryota</taxon>
        <taxon>Fungi</taxon>
        <taxon>Dikarya</taxon>
        <taxon>Ascomycota</taxon>
        <taxon>Pezizomycotina</taxon>
        <taxon>Sordariomycetes</taxon>
        <taxon>Sordariomycetidae</taxon>
        <taxon>Thyridiales</taxon>
        <taxon>Thyridiaceae</taxon>
        <taxon>Thyridium</taxon>
    </lineage>
</organism>
<sequence>MPSNGSWSCSGAPANCTSASFSVVPHRVALSLEHIEIGNQPAPPQLCAQPPTIARDLSTAGVTSQETNPTFRASNTPPPIPFSTRPSEYEPSQIVHQTRVTQEQSQQSHYYSSFAAEEVHQLHCAPEHEALSRTQATHSPFQPEGRVEHESYFAPIPRLMPGNYANLSPRPEHESDFSPLPRLSHSQEMISRTEQAPCLESPTPPAQQTQPSLDSRAENEASFAPMPRPPIQSPASHDQDLQQQADQPPCDSMASLSSRITNLSVEDSTRNLVTEGRTPTTQYDAPRPPPACRSAGPDWETLPCCPEDRIITYSLDWYRLPDVPEYIVCTKCYSDHIASTHFAQRFERYREEEGSISACSFWSPRLREVLWPQAVQSNDLTAMKEVLQHNLTVPPCKGLAWTTGGDSVRYYTMANSDIEGFITCEACYEDYIAGTQFEHRFSLLQQQQGNDEKWRCDTALPYIKGAIVKMSKNNDWSGFVERARVRLAAPTCEGTLTQSNRCNWYRPRRTIEGMHICEACYLDQVALTQFADKFERHMPRQGFDGFMDSLSEMWKCTFREENRGMASALEAAIYQRNYDVFWNAANTIIHMVPCTKHGIIRGDWWTVAGGCDGVSVCKSCYHGILETSDLGRFFEPAERDPTIDIVCSFCPESPRFGEFVNKLAESLDKGVFSYYTDYVKIWAGVPSCPGIKSLAKAIWWGYPEALFCQECFLRFVSGTSLASSLPIKGAFDERTMICQIWSPRMRKMWLEVCAAGPPGSAESDKQLQDFRAFGTRRLEVYCATVPRIEMIEGMRTIQMQQAMHQGLLSVMYRGMNSTAVLSDTTDGYWHGNSSVGWYETEHGVTAADMMNMRTGMANANSMGGWMEVAQLRTMWTEVE</sequence>
<name>A0A507B7E4_9PEZI</name>
<dbReference type="OrthoDB" id="5324692at2759"/>
<dbReference type="AlphaFoldDB" id="A0A507B7E4"/>
<dbReference type="InParanoid" id="A0A507B7E4"/>
<evidence type="ECO:0008006" key="4">
    <source>
        <dbReference type="Google" id="ProtNLM"/>
    </source>
</evidence>
<feature type="compositionally biased region" description="Polar residues" evidence="1">
    <location>
        <begin position="254"/>
        <end position="283"/>
    </location>
</feature>
<feature type="region of interest" description="Disordered" evidence="1">
    <location>
        <begin position="186"/>
        <end position="291"/>
    </location>
</feature>
<dbReference type="STRING" id="1093900.A0A507B7E4"/>
<evidence type="ECO:0000313" key="2">
    <source>
        <dbReference type="EMBL" id="TPX12981.1"/>
    </source>
</evidence>
<dbReference type="Proteomes" id="UP000319257">
    <property type="component" value="Unassembled WGS sequence"/>
</dbReference>
<gene>
    <name evidence="2" type="ORF">E0L32_006626</name>
</gene>
<feature type="compositionally biased region" description="Polar residues" evidence="1">
    <location>
        <begin position="60"/>
        <end position="75"/>
    </location>
</feature>
<protein>
    <recommendedName>
        <fullName evidence="4">Integral membrane protein</fullName>
    </recommendedName>
</protein>
<evidence type="ECO:0000256" key="1">
    <source>
        <dbReference type="SAM" id="MobiDB-lite"/>
    </source>
</evidence>
<dbReference type="GeneID" id="41974073"/>
<keyword evidence="3" id="KW-1185">Reference proteome</keyword>
<comment type="caution">
    <text evidence="2">The sequence shown here is derived from an EMBL/GenBank/DDBJ whole genome shotgun (WGS) entry which is preliminary data.</text>
</comment>
<evidence type="ECO:0000313" key="3">
    <source>
        <dbReference type="Proteomes" id="UP000319257"/>
    </source>
</evidence>
<reference evidence="2 3" key="1">
    <citation type="submission" date="2019-06" db="EMBL/GenBank/DDBJ databases">
        <title>Draft genome sequence of the filamentous fungus Phialemoniopsis curvata isolated from diesel fuel.</title>
        <authorList>
            <person name="Varaljay V.A."/>
            <person name="Lyon W.J."/>
            <person name="Crouch A.L."/>
            <person name="Drake C.E."/>
            <person name="Hollomon J.M."/>
            <person name="Nadeau L.J."/>
            <person name="Nunn H.S."/>
            <person name="Stevenson B.S."/>
            <person name="Bojanowski C.L."/>
            <person name="Crookes-Goodson W.J."/>
        </authorList>
    </citation>
    <scope>NUCLEOTIDE SEQUENCE [LARGE SCALE GENOMIC DNA]</scope>
    <source>
        <strain evidence="2 3">D216</strain>
    </source>
</reference>
<accession>A0A507B7E4</accession>
<feature type="region of interest" description="Disordered" evidence="1">
    <location>
        <begin position="60"/>
        <end position="95"/>
    </location>
</feature>